<protein>
    <submittedName>
        <fullName evidence="2">Uncharacterized protein</fullName>
    </submittedName>
</protein>
<keyword evidence="3" id="KW-1185">Reference proteome</keyword>
<keyword evidence="1" id="KW-0812">Transmembrane</keyword>
<reference evidence="2 3" key="1">
    <citation type="submission" date="2017-02" db="EMBL/GenBank/DDBJ databases">
        <authorList>
            <person name="Varghese N."/>
            <person name="Submissions S."/>
        </authorList>
    </citation>
    <scope>NUCLEOTIDE SEQUENCE [LARGE SCALE GENOMIC DNA]</scope>
    <source>
        <strain evidence="2 3">DSM 16775</strain>
    </source>
</reference>
<dbReference type="EMBL" id="FUZE01000015">
    <property type="protein sequence ID" value="SKB93705.1"/>
    <property type="molecule type" value="Genomic_DNA"/>
</dbReference>
<accession>A0ABY1LET3</accession>
<feature type="transmembrane region" description="Helical" evidence="1">
    <location>
        <begin position="6"/>
        <end position="23"/>
    </location>
</feature>
<dbReference type="Proteomes" id="UP000190669">
    <property type="component" value="Unassembled WGS sequence"/>
</dbReference>
<evidence type="ECO:0000256" key="1">
    <source>
        <dbReference type="SAM" id="Phobius"/>
    </source>
</evidence>
<sequence>MISTFSIVVVIGLFVLFTVGILAKRKFKGFIEYESFKMGIEAEN</sequence>
<evidence type="ECO:0000313" key="2">
    <source>
        <dbReference type="EMBL" id="SKB93705.1"/>
    </source>
</evidence>
<proteinExistence type="predicted"/>
<organism evidence="2 3">
    <name type="scientific">Chryseobacterium balustinum</name>
    <dbReference type="NCBI Taxonomy" id="246"/>
    <lineage>
        <taxon>Bacteria</taxon>
        <taxon>Pseudomonadati</taxon>
        <taxon>Bacteroidota</taxon>
        <taxon>Flavobacteriia</taxon>
        <taxon>Flavobacteriales</taxon>
        <taxon>Weeksellaceae</taxon>
        <taxon>Chryseobacterium group</taxon>
        <taxon>Chryseobacterium</taxon>
    </lineage>
</organism>
<keyword evidence="1" id="KW-1133">Transmembrane helix</keyword>
<gene>
    <name evidence="2" type="ORF">SAMN05421800_11529</name>
</gene>
<comment type="caution">
    <text evidence="2">The sequence shown here is derived from an EMBL/GenBank/DDBJ whole genome shotgun (WGS) entry which is preliminary data.</text>
</comment>
<evidence type="ECO:0000313" key="3">
    <source>
        <dbReference type="Proteomes" id="UP000190669"/>
    </source>
</evidence>
<name>A0ABY1LET3_9FLAO</name>
<keyword evidence="1" id="KW-0472">Membrane</keyword>